<organism evidence="1 2">
    <name type="scientific">Bacillus proteolyticus</name>
    <dbReference type="NCBI Taxonomy" id="2026192"/>
    <lineage>
        <taxon>Bacteria</taxon>
        <taxon>Bacillati</taxon>
        <taxon>Bacillota</taxon>
        <taxon>Bacilli</taxon>
        <taxon>Bacillales</taxon>
        <taxon>Bacillaceae</taxon>
        <taxon>Bacillus</taxon>
        <taxon>Bacillus cereus group</taxon>
    </lineage>
</organism>
<name>A0ABV3IJY5_9BACI</name>
<proteinExistence type="predicted"/>
<keyword evidence="2" id="KW-1185">Reference proteome</keyword>
<dbReference type="Proteomes" id="UP001552502">
    <property type="component" value="Unassembled WGS sequence"/>
</dbReference>
<sequence length="84" mass="9108">MPCIITGLTAPVCLTLVYNLSNRIIIDSSIDCVEEGKECELEVVLDSFNKNLTIKVPLTLEGEVAFTDNTQSGCITTGVRLTET</sequence>
<dbReference type="RefSeq" id="WP_199640597.1">
    <property type="nucleotide sequence ID" value="NZ_JBEGIE010000080.1"/>
</dbReference>
<gene>
    <name evidence="1" type="ORF">MRBLBA1_005485</name>
</gene>
<reference evidence="1 2" key="1">
    <citation type="journal article" date="2023" name="Proc. Natl. Acad. Sci. U.S.A.">
        <title>Bacterial tolerance to host-exuded specialized metabolites structures the maize root microbiome.</title>
        <authorList>
            <person name="Thoenen L."/>
            <person name="Giroud C."/>
            <person name="Kreuzer M."/>
            <person name="Waelchli J."/>
            <person name="Gfeller V."/>
            <person name="Deslandes-Herold G."/>
            <person name="Mateo P."/>
            <person name="Robert C.A.M."/>
            <person name="Ahrens C.H."/>
            <person name="Rubio-Somoza I."/>
            <person name="Bruggmann R."/>
            <person name="Erb M."/>
            <person name="Schlaeppi K."/>
        </authorList>
    </citation>
    <scope>NUCLEOTIDE SEQUENCE [LARGE SCALE GENOMIC DNA]</scope>
    <source>
        <strain evidence="1 2">LBA1-1-1.1</strain>
    </source>
</reference>
<evidence type="ECO:0008006" key="3">
    <source>
        <dbReference type="Google" id="ProtNLM"/>
    </source>
</evidence>
<comment type="caution">
    <text evidence="1">The sequence shown here is derived from an EMBL/GenBank/DDBJ whole genome shotgun (WGS) entry which is preliminary data.</text>
</comment>
<accession>A0ABV3IJY5</accession>
<evidence type="ECO:0000313" key="1">
    <source>
        <dbReference type="EMBL" id="MEV4914491.1"/>
    </source>
</evidence>
<evidence type="ECO:0000313" key="2">
    <source>
        <dbReference type="Proteomes" id="UP001552502"/>
    </source>
</evidence>
<dbReference type="EMBL" id="JBEGIE010000080">
    <property type="protein sequence ID" value="MEV4914491.1"/>
    <property type="molecule type" value="Genomic_DNA"/>
</dbReference>
<protein>
    <recommendedName>
        <fullName evidence="3">DUF3992 domain-containing protein</fullName>
    </recommendedName>
</protein>